<dbReference type="RefSeq" id="XP_009773479.1">
    <property type="nucleotide sequence ID" value="XM_009775177.1"/>
</dbReference>
<sequence>MDPGISAGLGGTKAVLIEPVAASYLENGRTTLLVLGSLGDSDSKESRTLHIKAARFTLTEDGMLFWRMFDGPLAICLGPGDTHYILREIHEGICRNHTGAESLVHKVIRAGYYWADMEKGYKRVRSKVR</sequence>
<dbReference type="AlphaFoldDB" id="A0A1U7WFS2"/>
<keyword evidence="1" id="KW-1185">Reference proteome</keyword>
<accession>A0A1U7WFS2</accession>
<proteinExistence type="predicted"/>
<dbReference type="PANTHER" id="PTHR48475:SF2">
    <property type="entry name" value="RIBONUCLEASE H"/>
    <property type="match status" value="1"/>
</dbReference>
<reference evidence="2" key="2">
    <citation type="submission" date="2025-08" db="UniProtKB">
        <authorList>
            <consortium name="RefSeq"/>
        </authorList>
    </citation>
    <scope>IDENTIFICATION</scope>
    <source>
        <tissue evidence="2">Leaf</tissue>
    </source>
</reference>
<reference evidence="1" key="1">
    <citation type="journal article" date="2013" name="Genome Biol.">
        <title>Reference genomes and transcriptomes of Nicotiana sylvestris and Nicotiana tomentosiformis.</title>
        <authorList>
            <person name="Sierro N."/>
            <person name="Battey J.N."/>
            <person name="Ouadi S."/>
            <person name="Bovet L."/>
            <person name="Goepfert S."/>
            <person name="Bakaher N."/>
            <person name="Peitsch M.C."/>
            <person name="Ivanov N.V."/>
        </authorList>
    </citation>
    <scope>NUCLEOTIDE SEQUENCE [LARGE SCALE GENOMIC DNA]</scope>
</reference>
<dbReference type="Gene3D" id="1.10.340.70">
    <property type="match status" value="1"/>
</dbReference>
<evidence type="ECO:0000313" key="2">
    <source>
        <dbReference type="RefSeq" id="XP_009773479.1"/>
    </source>
</evidence>
<dbReference type="Proteomes" id="UP000189701">
    <property type="component" value="Unplaced"/>
</dbReference>
<evidence type="ECO:0000313" key="1">
    <source>
        <dbReference type="Proteomes" id="UP000189701"/>
    </source>
</evidence>
<gene>
    <name evidence="2" type="primary">LOC104223704</name>
</gene>
<protein>
    <submittedName>
        <fullName evidence="2">Uncharacterized protein LOC104223704</fullName>
    </submittedName>
</protein>
<name>A0A1U7WFS2_NICSY</name>
<dbReference type="eggNOG" id="KOG0017">
    <property type="taxonomic scope" value="Eukaryota"/>
</dbReference>
<dbReference type="PANTHER" id="PTHR48475">
    <property type="entry name" value="RIBONUCLEASE H"/>
    <property type="match status" value="1"/>
</dbReference>
<organism evidence="1 2">
    <name type="scientific">Nicotiana sylvestris</name>
    <name type="common">Wood tobacco</name>
    <name type="synonym">South American tobacco</name>
    <dbReference type="NCBI Taxonomy" id="4096"/>
    <lineage>
        <taxon>Eukaryota</taxon>
        <taxon>Viridiplantae</taxon>
        <taxon>Streptophyta</taxon>
        <taxon>Embryophyta</taxon>
        <taxon>Tracheophyta</taxon>
        <taxon>Spermatophyta</taxon>
        <taxon>Magnoliopsida</taxon>
        <taxon>eudicotyledons</taxon>
        <taxon>Gunneridae</taxon>
        <taxon>Pentapetalae</taxon>
        <taxon>asterids</taxon>
        <taxon>lamiids</taxon>
        <taxon>Solanales</taxon>
        <taxon>Solanaceae</taxon>
        <taxon>Nicotianoideae</taxon>
        <taxon>Nicotianeae</taxon>
        <taxon>Nicotiana</taxon>
    </lineage>
</organism>